<feature type="coiled-coil region" evidence="1">
    <location>
        <begin position="35"/>
        <end position="93"/>
    </location>
</feature>
<evidence type="ECO:0000256" key="1">
    <source>
        <dbReference type="SAM" id="Coils"/>
    </source>
</evidence>
<protein>
    <submittedName>
        <fullName evidence="2">Phage scaffolding protein</fullName>
    </submittedName>
</protein>
<proteinExistence type="predicted"/>
<evidence type="ECO:0000313" key="3">
    <source>
        <dbReference type="Proteomes" id="UP001169242"/>
    </source>
</evidence>
<dbReference type="InterPro" id="IPR009636">
    <property type="entry name" value="SCAF"/>
</dbReference>
<dbReference type="RefSeq" id="WP_271010802.1">
    <property type="nucleotide sequence ID" value="NZ_JAQIFT010000007.1"/>
</dbReference>
<dbReference type="EMBL" id="JAQIFT010000007">
    <property type="protein sequence ID" value="MDA3730061.1"/>
    <property type="molecule type" value="Genomic_DNA"/>
</dbReference>
<sequence length="200" mass="22818">MDRFKEFLKSLGYTDEQITAVVNGMKEQKIYLSNEENIDERYTKLKRQYETQKTELDTANNTITELKKNNRDVEGLQTKIKEYEKTIETMGKDAQQKEFDLALENELIKLNVHSTKAARAELDLEKVKYENGQFTGLKEQTDTWAKEKPFLIKTGQTKTLYNPVGGDGGTTSLAATIAAQRNAGHQVQTNNPYANAWDVK</sequence>
<organism evidence="2 3">
    <name type="scientific">Holtiella tumoricola</name>
    <dbReference type="NCBI Taxonomy" id="3018743"/>
    <lineage>
        <taxon>Bacteria</taxon>
        <taxon>Bacillati</taxon>
        <taxon>Bacillota</taxon>
        <taxon>Clostridia</taxon>
        <taxon>Lachnospirales</taxon>
        <taxon>Cellulosilyticaceae</taxon>
        <taxon>Holtiella</taxon>
    </lineage>
</organism>
<dbReference type="AlphaFoldDB" id="A0AA42DJP0"/>
<gene>
    <name evidence="2" type="ORF">PBV87_00850</name>
</gene>
<evidence type="ECO:0000313" key="2">
    <source>
        <dbReference type="EMBL" id="MDA3730061.1"/>
    </source>
</evidence>
<comment type="caution">
    <text evidence="2">The sequence shown here is derived from an EMBL/GenBank/DDBJ whole genome shotgun (WGS) entry which is preliminary data.</text>
</comment>
<reference evidence="2" key="1">
    <citation type="journal article" date="2023" name="Int. J. Syst. Evol. Microbiol.">
        <title>&lt;i&gt;Holtiella tumoricola&lt;/i&gt; gen. nov. sp. nov., isolated from a human clinical sample.</title>
        <authorList>
            <person name="Allen-Vercoe E."/>
            <person name="Daigneault M.C."/>
            <person name="Vancuren S.J."/>
            <person name="Cochrane K."/>
            <person name="O'Neal L.L."/>
            <person name="Sankaranarayanan K."/>
            <person name="Lawson P.A."/>
        </authorList>
    </citation>
    <scope>NUCLEOTIDE SEQUENCE</scope>
    <source>
        <strain evidence="2">CC70A</strain>
    </source>
</reference>
<dbReference type="Proteomes" id="UP001169242">
    <property type="component" value="Unassembled WGS sequence"/>
</dbReference>
<dbReference type="Pfam" id="PF06810">
    <property type="entry name" value="Phage_scaffold"/>
    <property type="match status" value="1"/>
</dbReference>
<accession>A0AA42DJP0</accession>
<keyword evidence="3" id="KW-1185">Reference proteome</keyword>
<name>A0AA42DJP0_9FIRM</name>
<keyword evidence="1" id="KW-0175">Coiled coil</keyword>